<protein>
    <submittedName>
        <fullName evidence="14">Uroporphyrinogen-III C-methyltransferase</fullName>
        <ecNumber evidence="14">2.1.1.107</ecNumber>
    </submittedName>
</protein>
<proteinExistence type="predicted"/>
<evidence type="ECO:0000256" key="7">
    <source>
        <dbReference type="ARBA" id="ARBA00023027"/>
    </source>
</evidence>
<evidence type="ECO:0000256" key="3">
    <source>
        <dbReference type="ARBA" id="ARBA00022603"/>
    </source>
</evidence>
<dbReference type="NCBIfam" id="TIGR01470">
    <property type="entry name" value="cysG_Nterm"/>
    <property type="match status" value="1"/>
</dbReference>
<evidence type="ECO:0000256" key="5">
    <source>
        <dbReference type="ARBA" id="ARBA00022691"/>
    </source>
</evidence>
<dbReference type="GO" id="GO:0051287">
    <property type="term" value="F:NAD binding"/>
    <property type="evidence" value="ECO:0007669"/>
    <property type="project" value="InterPro"/>
</dbReference>
<comment type="caution">
    <text evidence="14">The sequence shown here is derived from an EMBL/GenBank/DDBJ whole genome shotgun (WGS) entry which is preliminary data.</text>
</comment>
<dbReference type="InterPro" id="IPR006366">
    <property type="entry name" value="CobA/CysG_C"/>
</dbReference>
<evidence type="ECO:0000256" key="11">
    <source>
        <dbReference type="ARBA" id="ARBA00047561"/>
    </source>
</evidence>
<feature type="domain" description="Tetrapyrrole methylase" evidence="13">
    <location>
        <begin position="165"/>
        <end position="371"/>
    </location>
</feature>
<keyword evidence="5" id="KW-0949">S-adenosyl-L-methionine</keyword>
<keyword evidence="6" id="KW-0560">Oxidoreductase</keyword>
<dbReference type="Pfam" id="PF13241">
    <property type="entry name" value="NAD_binding_7"/>
    <property type="match status" value="1"/>
</dbReference>
<keyword evidence="4 14" id="KW-0808">Transferase</keyword>
<keyword evidence="7" id="KW-0520">NAD</keyword>
<dbReference type="InterPro" id="IPR012409">
    <property type="entry name" value="Sirohaem_synth"/>
</dbReference>
<dbReference type="InterPro" id="IPR006367">
    <property type="entry name" value="Sirohaem_synthase_N"/>
</dbReference>
<comment type="catalytic activity">
    <reaction evidence="11">
        <text>precorrin-2 + NAD(+) = sirohydrochlorin + NADH + 2 H(+)</text>
        <dbReference type="Rhea" id="RHEA:15613"/>
        <dbReference type="ChEBI" id="CHEBI:15378"/>
        <dbReference type="ChEBI" id="CHEBI:57540"/>
        <dbReference type="ChEBI" id="CHEBI:57945"/>
        <dbReference type="ChEBI" id="CHEBI:58351"/>
        <dbReference type="ChEBI" id="CHEBI:58827"/>
        <dbReference type="EC" id="1.3.1.76"/>
    </reaction>
</comment>
<dbReference type="GO" id="GO:0004851">
    <property type="term" value="F:uroporphyrin-III C-methyltransferase activity"/>
    <property type="evidence" value="ECO:0007669"/>
    <property type="project" value="UniProtKB-EC"/>
</dbReference>
<reference evidence="14 15" key="1">
    <citation type="submission" date="2019-03" db="EMBL/GenBank/DDBJ databases">
        <title>Diversity of the mouse oral microbiome.</title>
        <authorList>
            <person name="Joseph S."/>
            <person name="Aduse-Opoku J."/>
            <person name="Curtis M."/>
            <person name="Wade W."/>
            <person name="Hashim A."/>
        </authorList>
    </citation>
    <scope>NUCLEOTIDE SEQUENCE [LARGE SCALE GENOMIC DNA]</scope>
    <source>
        <strain evidence="14 15">P1012</strain>
    </source>
</reference>
<accession>A0A4Y9FYV7</accession>
<evidence type="ECO:0000256" key="12">
    <source>
        <dbReference type="PIRSR" id="PIRSR036426-1"/>
    </source>
</evidence>
<feature type="active site" description="Proton donor" evidence="12">
    <location>
        <position position="217"/>
    </location>
</feature>
<dbReference type="GO" id="GO:0032259">
    <property type="term" value="P:methylation"/>
    <property type="evidence" value="ECO:0007669"/>
    <property type="project" value="UniProtKB-KW"/>
</dbReference>
<evidence type="ECO:0000256" key="1">
    <source>
        <dbReference type="ARBA" id="ARBA00005010"/>
    </source>
</evidence>
<dbReference type="EMBL" id="SPQB01000001">
    <property type="protein sequence ID" value="TFU34609.1"/>
    <property type="molecule type" value="Genomic_DNA"/>
</dbReference>
<evidence type="ECO:0000256" key="2">
    <source>
        <dbReference type="ARBA" id="ARBA00022573"/>
    </source>
</evidence>
<evidence type="ECO:0000256" key="4">
    <source>
        <dbReference type="ARBA" id="ARBA00022679"/>
    </source>
</evidence>
<keyword evidence="9" id="KW-0627">Porphyrin biosynthesis</keyword>
<evidence type="ECO:0000256" key="8">
    <source>
        <dbReference type="ARBA" id="ARBA00023239"/>
    </source>
</evidence>
<dbReference type="Gene3D" id="3.40.50.720">
    <property type="entry name" value="NAD(P)-binding Rossmann-like Domain"/>
    <property type="match status" value="1"/>
</dbReference>
<dbReference type="Gene3D" id="3.30.950.10">
    <property type="entry name" value="Methyltransferase, Cobalt-precorrin-4 Transmethylase, Domain 2"/>
    <property type="match status" value="1"/>
</dbReference>
<evidence type="ECO:0000313" key="14">
    <source>
        <dbReference type="EMBL" id="TFU34609.1"/>
    </source>
</evidence>
<dbReference type="PANTHER" id="PTHR45790:SF3">
    <property type="entry name" value="S-ADENOSYL-L-METHIONINE-DEPENDENT UROPORPHYRINOGEN III METHYLTRANSFERASE, CHLOROPLASTIC"/>
    <property type="match status" value="1"/>
</dbReference>
<dbReference type="NCBIfam" id="TIGR01469">
    <property type="entry name" value="cobA_cysG_Cterm"/>
    <property type="match status" value="1"/>
</dbReference>
<organism evidence="14 15">
    <name type="scientific">Microbacterium paludicola</name>
    <dbReference type="NCBI Taxonomy" id="300019"/>
    <lineage>
        <taxon>Bacteria</taxon>
        <taxon>Bacillati</taxon>
        <taxon>Actinomycetota</taxon>
        <taxon>Actinomycetes</taxon>
        <taxon>Micrococcales</taxon>
        <taxon>Microbacteriaceae</taxon>
        <taxon>Microbacterium</taxon>
    </lineage>
</organism>
<evidence type="ECO:0000256" key="6">
    <source>
        <dbReference type="ARBA" id="ARBA00023002"/>
    </source>
</evidence>
<keyword evidence="2" id="KW-0169">Cobalamin biosynthesis</keyword>
<evidence type="ECO:0000259" key="13">
    <source>
        <dbReference type="Pfam" id="PF00590"/>
    </source>
</evidence>
<dbReference type="GO" id="GO:0019354">
    <property type="term" value="P:siroheme biosynthetic process"/>
    <property type="evidence" value="ECO:0007669"/>
    <property type="project" value="UniProtKB-UniPathway"/>
</dbReference>
<dbReference type="AlphaFoldDB" id="A0A4Y9FYV7"/>
<name>A0A4Y9FYV7_9MICO</name>
<dbReference type="FunFam" id="3.40.1010.10:FF:000001">
    <property type="entry name" value="Siroheme synthase"/>
    <property type="match status" value="1"/>
</dbReference>
<dbReference type="InterPro" id="IPR035996">
    <property type="entry name" value="4pyrrol_Methylase_sf"/>
</dbReference>
<feature type="active site" description="Proton acceptor" evidence="12">
    <location>
        <position position="195"/>
    </location>
</feature>
<dbReference type="PANTHER" id="PTHR45790">
    <property type="entry name" value="SIROHEME SYNTHASE-RELATED"/>
    <property type="match status" value="1"/>
</dbReference>
<dbReference type="SUPFAM" id="SSF53790">
    <property type="entry name" value="Tetrapyrrole methylase"/>
    <property type="match status" value="1"/>
</dbReference>
<evidence type="ECO:0000313" key="15">
    <source>
        <dbReference type="Proteomes" id="UP000298358"/>
    </source>
</evidence>
<evidence type="ECO:0000256" key="9">
    <source>
        <dbReference type="ARBA" id="ARBA00023244"/>
    </source>
</evidence>
<dbReference type="CDD" id="cd11642">
    <property type="entry name" value="SUMT"/>
    <property type="match status" value="1"/>
</dbReference>
<dbReference type="NCBIfam" id="NF004790">
    <property type="entry name" value="PRK06136.1"/>
    <property type="match status" value="1"/>
</dbReference>
<dbReference type="OrthoDB" id="9815856at2"/>
<dbReference type="InterPro" id="IPR050161">
    <property type="entry name" value="Siro_Cobalamin_biosynth"/>
</dbReference>
<keyword evidence="10" id="KW-0511">Multifunctional enzyme</keyword>
<dbReference type="Gene3D" id="3.40.1010.10">
    <property type="entry name" value="Cobalt-precorrin-4 Transmethylase, Domain 1"/>
    <property type="match status" value="1"/>
</dbReference>
<dbReference type="InterPro" id="IPR014776">
    <property type="entry name" value="4pyrrole_Mease_sub2"/>
</dbReference>
<dbReference type="PIRSF" id="PIRSF036426">
    <property type="entry name" value="Sirohaem_synth"/>
    <property type="match status" value="1"/>
</dbReference>
<dbReference type="Pfam" id="PF00590">
    <property type="entry name" value="TP_methylase"/>
    <property type="match status" value="1"/>
</dbReference>
<evidence type="ECO:0000256" key="10">
    <source>
        <dbReference type="ARBA" id="ARBA00023268"/>
    </source>
</evidence>
<dbReference type="UniPathway" id="UPA00262">
    <property type="reaction ID" value="UER00222"/>
</dbReference>
<dbReference type="GO" id="GO:0009236">
    <property type="term" value="P:cobalamin biosynthetic process"/>
    <property type="evidence" value="ECO:0007669"/>
    <property type="project" value="UniProtKB-KW"/>
</dbReference>
<keyword evidence="3 14" id="KW-0489">Methyltransferase</keyword>
<comment type="pathway">
    <text evidence="1">Porphyrin-containing compound metabolism; siroheme biosynthesis; sirohydrochlorin from precorrin-2: step 1/1.</text>
</comment>
<dbReference type="RefSeq" id="WP_135112049.1">
    <property type="nucleotide sequence ID" value="NZ_JADGLL010000001.1"/>
</dbReference>
<dbReference type="EC" id="2.1.1.107" evidence="14"/>
<keyword evidence="15" id="KW-1185">Reference proteome</keyword>
<sequence>MTTMLGVSLAGRDVLFVGGGSVAARRIPRLIEEGAVIRIVAPALGAETTELVEQHGLTWIARSVREEDVSAAWLVHTATGDPRIDADVAAWCESARTFCVNASDGAHGSARLTAETRSGDVVVAVSSDAGVDPRRAARVRNAIAALLDRGALPVRRVRESARGRVALVGGGPGPVDLMTVRARRLIAEADVVIADRLGPVDVLAELDPDVEVVDVGKRPGHHPVPQHEINALIVAHAQAGRRVVRLKGGDPFVFGRGGEEVTACLEAGVPVEVVPGPTSAVSVPQAAGIPVTHRGVSGAMHMVNGQGDLTPATLAALADDAVTTVVLMGVAGLARIVDAALDAGAPASRPVAIVESGHTPQQRTTHTTLATAVADARSVGIRNPAVIVIGEVARLDLLLPVPAAEAAAAG</sequence>
<gene>
    <name evidence="14" type="primary">cobA</name>
    <name evidence="14" type="ORF">E4U02_00405</name>
</gene>
<dbReference type="Proteomes" id="UP000298358">
    <property type="component" value="Unassembled WGS sequence"/>
</dbReference>
<dbReference type="GO" id="GO:0043115">
    <property type="term" value="F:precorrin-2 dehydrogenase activity"/>
    <property type="evidence" value="ECO:0007669"/>
    <property type="project" value="UniProtKB-EC"/>
</dbReference>
<dbReference type="InterPro" id="IPR014777">
    <property type="entry name" value="4pyrrole_Mease_sub1"/>
</dbReference>
<dbReference type="GO" id="GO:0051266">
    <property type="term" value="F:sirohydrochlorin ferrochelatase activity"/>
    <property type="evidence" value="ECO:0007669"/>
    <property type="project" value="InterPro"/>
</dbReference>
<dbReference type="InterPro" id="IPR000878">
    <property type="entry name" value="4pyrrol_Mease"/>
</dbReference>
<keyword evidence="8" id="KW-0456">Lyase</keyword>
<dbReference type="InterPro" id="IPR036291">
    <property type="entry name" value="NAD(P)-bd_dom_sf"/>
</dbReference>
<dbReference type="SUPFAM" id="SSF51735">
    <property type="entry name" value="NAD(P)-binding Rossmann-fold domains"/>
    <property type="match status" value="1"/>
</dbReference>